<dbReference type="EMBL" id="JBBPBM010000043">
    <property type="protein sequence ID" value="KAK8523590.1"/>
    <property type="molecule type" value="Genomic_DNA"/>
</dbReference>
<protein>
    <submittedName>
        <fullName evidence="2">Uncharacterized protein</fullName>
    </submittedName>
</protein>
<name>A0ABR2CWM8_9ROSI</name>
<sequence>MPESIGGSIEEQTESLTIDDGVSAQALSSHNTAASSSEFHSPPLHVPSCEPVVTVPTGGHTEAESDTCNVAAASEHDNGVPIDSEVLVPNGGHTEAESDICNVAAASEHDHGVQIDSEVLAGADSLPVQTSSTVDVNQDVEVVVEATSDQEIYGQEAHLGVSSNLAMEVNEESH</sequence>
<feature type="compositionally biased region" description="Polar residues" evidence="1">
    <location>
        <begin position="25"/>
        <end position="39"/>
    </location>
</feature>
<proteinExistence type="predicted"/>
<accession>A0ABR2CWM8</accession>
<comment type="caution">
    <text evidence="2">The sequence shown here is derived from an EMBL/GenBank/DDBJ whole genome shotgun (WGS) entry which is preliminary data.</text>
</comment>
<evidence type="ECO:0000313" key="2">
    <source>
        <dbReference type="EMBL" id="KAK8523590.1"/>
    </source>
</evidence>
<reference evidence="2 3" key="1">
    <citation type="journal article" date="2024" name="G3 (Bethesda)">
        <title>Genome assembly of Hibiscus sabdariffa L. provides insights into metabolisms of medicinal natural products.</title>
        <authorList>
            <person name="Kim T."/>
        </authorList>
    </citation>
    <scope>NUCLEOTIDE SEQUENCE [LARGE SCALE GENOMIC DNA]</scope>
    <source>
        <strain evidence="2">TK-2024</strain>
        <tissue evidence="2">Old leaves</tissue>
    </source>
</reference>
<evidence type="ECO:0000313" key="3">
    <source>
        <dbReference type="Proteomes" id="UP001472677"/>
    </source>
</evidence>
<dbReference type="Proteomes" id="UP001472677">
    <property type="component" value="Unassembled WGS sequence"/>
</dbReference>
<gene>
    <name evidence="2" type="ORF">V6N12_048107</name>
</gene>
<keyword evidence="3" id="KW-1185">Reference proteome</keyword>
<evidence type="ECO:0000256" key="1">
    <source>
        <dbReference type="SAM" id="MobiDB-lite"/>
    </source>
</evidence>
<feature type="region of interest" description="Disordered" evidence="1">
    <location>
        <begin position="1"/>
        <end position="63"/>
    </location>
</feature>
<organism evidence="2 3">
    <name type="scientific">Hibiscus sabdariffa</name>
    <name type="common">roselle</name>
    <dbReference type="NCBI Taxonomy" id="183260"/>
    <lineage>
        <taxon>Eukaryota</taxon>
        <taxon>Viridiplantae</taxon>
        <taxon>Streptophyta</taxon>
        <taxon>Embryophyta</taxon>
        <taxon>Tracheophyta</taxon>
        <taxon>Spermatophyta</taxon>
        <taxon>Magnoliopsida</taxon>
        <taxon>eudicotyledons</taxon>
        <taxon>Gunneridae</taxon>
        <taxon>Pentapetalae</taxon>
        <taxon>rosids</taxon>
        <taxon>malvids</taxon>
        <taxon>Malvales</taxon>
        <taxon>Malvaceae</taxon>
        <taxon>Malvoideae</taxon>
        <taxon>Hibiscus</taxon>
    </lineage>
</organism>